<evidence type="ECO:0000313" key="5">
    <source>
        <dbReference type="Proteomes" id="UP000184497"/>
    </source>
</evidence>
<dbReference type="PANTHER" id="PTHR42852:SF18">
    <property type="entry name" value="CHROMOSOME UNDETERMINED SCAFFOLD_47, WHOLE GENOME SHOTGUN SEQUENCE"/>
    <property type="match status" value="1"/>
</dbReference>
<feature type="signal peptide" evidence="2">
    <location>
        <begin position="1"/>
        <end position="31"/>
    </location>
</feature>
<dbReference type="Proteomes" id="UP000184497">
    <property type="component" value="Unassembled WGS sequence"/>
</dbReference>
<dbReference type="STRING" id="564117.SAMN05216369_1042"/>
<organism evidence="4 5">
    <name type="scientific">Marinobacter antarcticus</name>
    <dbReference type="NCBI Taxonomy" id="564117"/>
    <lineage>
        <taxon>Bacteria</taxon>
        <taxon>Pseudomonadati</taxon>
        <taxon>Pseudomonadota</taxon>
        <taxon>Gammaproteobacteria</taxon>
        <taxon>Pseudomonadales</taxon>
        <taxon>Marinobacteraceae</taxon>
        <taxon>Marinobacter</taxon>
    </lineage>
</organism>
<proteinExistence type="predicted"/>
<dbReference type="AlphaFoldDB" id="A0A1M6QPL4"/>
<keyword evidence="4" id="KW-0413">Isomerase</keyword>
<reference evidence="5" key="1">
    <citation type="submission" date="2016-11" db="EMBL/GenBank/DDBJ databases">
        <authorList>
            <person name="Varghese N."/>
            <person name="Submissions S."/>
        </authorList>
    </citation>
    <scope>NUCLEOTIDE SEQUENCE [LARGE SCALE GENOMIC DNA]</scope>
    <source>
        <strain evidence="5">CGMCC 1.10835</strain>
    </source>
</reference>
<dbReference type="InterPro" id="IPR036249">
    <property type="entry name" value="Thioredoxin-like_sf"/>
</dbReference>
<gene>
    <name evidence="4" type="ORF">SAMN05216369_1042</name>
</gene>
<protein>
    <submittedName>
        <fullName evidence="4">Thiol-disulfide isomerase or thioredoxin</fullName>
    </submittedName>
</protein>
<dbReference type="InterPro" id="IPR017937">
    <property type="entry name" value="Thioredoxin_CS"/>
</dbReference>
<evidence type="ECO:0000256" key="1">
    <source>
        <dbReference type="ARBA" id="ARBA00023284"/>
    </source>
</evidence>
<dbReference type="PANTHER" id="PTHR42852">
    <property type="entry name" value="THIOL:DISULFIDE INTERCHANGE PROTEIN DSBE"/>
    <property type="match status" value="1"/>
</dbReference>
<dbReference type="OrthoDB" id="9799347at2"/>
<dbReference type="GO" id="GO:0015036">
    <property type="term" value="F:disulfide oxidoreductase activity"/>
    <property type="evidence" value="ECO:0007669"/>
    <property type="project" value="UniProtKB-ARBA"/>
</dbReference>
<dbReference type="EMBL" id="FRAQ01000001">
    <property type="protein sequence ID" value="SHK22146.1"/>
    <property type="molecule type" value="Genomic_DNA"/>
</dbReference>
<dbReference type="InterPro" id="IPR000866">
    <property type="entry name" value="AhpC/TSA"/>
</dbReference>
<accession>A0A1M6QPL4</accession>
<dbReference type="InterPro" id="IPR050553">
    <property type="entry name" value="Thioredoxin_ResA/DsbE_sf"/>
</dbReference>
<dbReference type="PROSITE" id="PS51352">
    <property type="entry name" value="THIOREDOXIN_2"/>
    <property type="match status" value="1"/>
</dbReference>
<sequence>MVVSATLISRRCGVIVATLFCSALLSMPALALDTGPAPELSLPTKDGKISLSELRGKVVLLDFWASWCGPCRQSFPWMNEMQGKYENQGFEVVAVNVDQKPEAAAEFLSQIPATFTIAYDPEGKTPEAYEVMGMPSAYLIDRNGHIHSQHIGFHNDNKETYEAAIRSLLRVRN</sequence>
<evidence type="ECO:0000259" key="3">
    <source>
        <dbReference type="PROSITE" id="PS51352"/>
    </source>
</evidence>
<feature type="chain" id="PRO_5013223453" evidence="2">
    <location>
        <begin position="32"/>
        <end position="173"/>
    </location>
</feature>
<dbReference type="Pfam" id="PF00578">
    <property type="entry name" value="AhpC-TSA"/>
    <property type="match status" value="1"/>
</dbReference>
<dbReference type="RefSeq" id="WP_072796068.1">
    <property type="nucleotide sequence ID" value="NZ_FRAQ01000001.1"/>
</dbReference>
<name>A0A1M6QPL4_9GAMM</name>
<dbReference type="GO" id="GO:0016853">
    <property type="term" value="F:isomerase activity"/>
    <property type="evidence" value="ECO:0007669"/>
    <property type="project" value="UniProtKB-KW"/>
</dbReference>
<keyword evidence="5" id="KW-1185">Reference proteome</keyword>
<feature type="domain" description="Thioredoxin" evidence="3">
    <location>
        <begin position="31"/>
        <end position="170"/>
    </location>
</feature>
<dbReference type="PROSITE" id="PS00194">
    <property type="entry name" value="THIOREDOXIN_1"/>
    <property type="match status" value="1"/>
</dbReference>
<keyword evidence="2" id="KW-0732">Signal</keyword>
<evidence type="ECO:0000256" key="2">
    <source>
        <dbReference type="SAM" id="SignalP"/>
    </source>
</evidence>
<evidence type="ECO:0000313" key="4">
    <source>
        <dbReference type="EMBL" id="SHK22146.1"/>
    </source>
</evidence>
<dbReference type="GO" id="GO:0016209">
    <property type="term" value="F:antioxidant activity"/>
    <property type="evidence" value="ECO:0007669"/>
    <property type="project" value="InterPro"/>
</dbReference>
<dbReference type="SUPFAM" id="SSF52833">
    <property type="entry name" value="Thioredoxin-like"/>
    <property type="match status" value="1"/>
</dbReference>
<dbReference type="CDD" id="cd02966">
    <property type="entry name" value="TlpA_like_family"/>
    <property type="match status" value="1"/>
</dbReference>
<dbReference type="Gene3D" id="3.40.30.10">
    <property type="entry name" value="Glutaredoxin"/>
    <property type="match status" value="1"/>
</dbReference>
<keyword evidence="1" id="KW-0676">Redox-active center</keyword>
<dbReference type="InterPro" id="IPR013766">
    <property type="entry name" value="Thioredoxin_domain"/>
</dbReference>